<keyword evidence="3" id="KW-1185">Reference proteome</keyword>
<dbReference type="InterPro" id="IPR021047">
    <property type="entry name" value="Mannosyltransferase_CMT1"/>
</dbReference>
<keyword evidence="1" id="KW-0812">Transmembrane</keyword>
<protein>
    <submittedName>
        <fullName evidence="2">Uncharacterized protein</fullName>
    </submittedName>
</protein>
<dbReference type="PANTHER" id="PTHR34144">
    <property type="entry name" value="CHROMOSOME 8, WHOLE GENOME SHOTGUN SEQUENCE"/>
    <property type="match status" value="1"/>
</dbReference>
<dbReference type="PANTHER" id="PTHR34144:SF7">
    <property type="entry name" value="EXPORT PROTEIN (CAP59), PUTATIVE (AFU_ORTHOLOGUE AFUA_7G05020)-RELATED"/>
    <property type="match status" value="1"/>
</dbReference>
<gene>
    <name evidence="2" type="ORF">GAYE_PCTG44G1093</name>
</gene>
<reference evidence="2 3" key="1">
    <citation type="submission" date="2022-07" db="EMBL/GenBank/DDBJ databases">
        <title>Genome-wide signatures of adaptation to extreme environments.</title>
        <authorList>
            <person name="Cho C.H."/>
            <person name="Yoon H.S."/>
        </authorList>
    </citation>
    <scope>NUCLEOTIDE SEQUENCE [LARGE SCALE GENOMIC DNA]</scope>
    <source>
        <strain evidence="2 3">108.79 E11</strain>
    </source>
</reference>
<accession>A0AAV9I3J8</accession>
<keyword evidence="1" id="KW-0472">Membrane</keyword>
<name>A0AAV9I3J8_9RHOD</name>
<organism evidence="2 3">
    <name type="scientific">Galdieria yellowstonensis</name>
    <dbReference type="NCBI Taxonomy" id="3028027"/>
    <lineage>
        <taxon>Eukaryota</taxon>
        <taxon>Rhodophyta</taxon>
        <taxon>Bangiophyceae</taxon>
        <taxon>Galdieriales</taxon>
        <taxon>Galdieriaceae</taxon>
        <taxon>Galdieria</taxon>
    </lineage>
</organism>
<keyword evidence="1" id="KW-1133">Transmembrane helix</keyword>
<dbReference type="Pfam" id="PF11735">
    <property type="entry name" value="CAP59_mtransfer"/>
    <property type="match status" value="1"/>
</dbReference>
<dbReference type="EMBL" id="JANCYU010000012">
    <property type="protein sequence ID" value="KAK4523201.1"/>
    <property type="molecule type" value="Genomic_DNA"/>
</dbReference>
<evidence type="ECO:0000313" key="3">
    <source>
        <dbReference type="Proteomes" id="UP001300502"/>
    </source>
</evidence>
<evidence type="ECO:0000256" key="1">
    <source>
        <dbReference type="SAM" id="Phobius"/>
    </source>
</evidence>
<proteinExistence type="predicted"/>
<comment type="caution">
    <text evidence="2">The sequence shown here is derived from an EMBL/GenBank/DDBJ whole genome shotgun (WGS) entry which is preliminary data.</text>
</comment>
<sequence length="613" mass="71370">MGNLLAEHLAWLMRTSVVCTFLLISIVIYWVVVHKKDVVSFRSSFFPSKNTKFGYFIAANLMNNEDIFPQFSHEIVHLVTLLEKSNHTFISIYENGSRDKTKSWLRSLSKKLRANNIAFQIICDPTAFSSDMDNIKRLALVRDKALAPLFILHASNQLQNHSKIIFLNDIYLDSLEIYRLVKTREGDYDWVCGLDFYRGFYDRFVSRDIHGGIFSRWYPYIREESTKRLLIQQRFVPVRACWNGAAVFRAQPIIQHNLSFIQSLDNQKDGCCLHARSECHLLALSFRKYNYTSIWINPSVLISYDALHLKLQQFIHQHFRPFFGLFNDILMKGILNGFRFRRKKKRTTEISTVETTQDETASSQKVATWNNHETALETETAPDESQENACALEQKERTKQLHCEQISKDQSEEQRLKALCEAIWTDIYKETIDESLPEKGTLLRVLEDVRMGFLDQLTWYLDNPEQRAKTFSELYRPNPVNLELQTRIKSLEHDLSCYCNELLDWSKASSTLEQFTGENSHDSSFVPEERAKKISVHLSNPYQPQLTKLVKEATVSLDINFTELLEICRTILKYKDETAETIKNLNKWIYHCSFAGLADVGNPKKLLKSISFQ</sequence>
<dbReference type="AlphaFoldDB" id="A0AAV9I3J8"/>
<evidence type="ECO:0000313" key="2">
    <source>
        <dbReference type="EMBL" id="KAK4523201.1"/>
    </source>
</evidence>
<dbReference type="Proteomes" id="UP001300502">
    <property type="component" value="Unassembled WGS sequence"/>
</dbReference>
<feature type="transmembrane region" description="Helical" evidence="1">
    <location>
        <begin position="12"/>
        <end position="32"/>
    </location>
</feature>